<dbReference type="AlphaFoldDB" id="A0A815BGA8"/>
<gene>
    <name evidence="1" type="ORF">IZO911_LOCUS32351</name>
</gene>
<proteinExistence type="predicted"/>
<comment type="caution">
    <text evidence="1">The sequence shown here is derived from an EMBL/GenBank/DDBJ whole genome shotgun (WGS) entry which is preliminary data.</text>
</comment>
<dbReference type="EMBL" id="CAJNOE010000557">
    <property type="protein sequence ID" value="CAF1269610.1"/>
    <property type="molecule type" value="Genomic_DNA"/>
</dbReference>
<dbReference type="Proteomes" id="UP000663860">
    <property type="component" value="Unassembled WGS sequence"/>
</dbReference>
<sequence>MSMEKEVRSNQIIQLFKYTPCLKHLSTLTDCNVNENYISHTFPTLTRLQVKIRESFNLSEIDVFFSDFGRLRYLDINTGFTLLNGYEWEAIIQNLLFKLRVLKFKMIGVFPQESIEQEVGELIDSYQTSF</sequence>
<organism evidence="1 2">
    <name type="scientific">Adineta steineri</name>
    <dbReference type="NCBI Taxonomy" id="433720"/>
    <lineage>
        <taxon>Eukaryota</taxon>
        <taxon>Metazoa</taxon>
        <taxon>Spiralia</taxon>
        <taxon>Gnathifera</taxon>
        <taxon>Rotifera</taxon>
        <taxon>Eurotatoria</taxon>
        <taxon>Bdelloidea</taxon>
        <taxon>Adinetida</taxon>
        <taxon>Adinetidae</taxon>
        <taxon>Adineta</taxon>
    </lineage>
</organism>
<accession>A0A815BGA8</accession>
<protein>
    <submittedName>
        <fullName evidence="1">Uncharacterized protein</fullName>
    </submittedName>
</protein>
<reference evidence="1" key="1">
    <citation type="submission" date="2021-02" db="EMBL/GenBank/DDBJ databases">
        <authorList>
            <person name="Nowell W R."/>
        </authorList>
    </citation>
    <scope>NUCLEOTIDE SEQUENCE</scope>
</reference>
<name>A0A815BGA8_9BILA</name>
<evidence type="ECO:0000313" key="1">
    <source>
        <dbReference type="EMBL" id="CAF1269610.1"/>
    </source>
</evidence>
<evidence type="ECO:0000313" key="2">
    <source>
        <dbReference type="Proteomes" id="UP000663860"/>
    </source>
</evidence>